<dbReference type="EMBL" id="JAURVH010001533">
    <property type="protein sequence ID" value="KAK5898252.1"/>
    <property type="molecule type" value="Genomic_DNA"/>
</dbReference>
<sequence>MAYRPLLINHPPGSILRDEPSSRAEQNVNTKVMLSPRTSAVIEAASSTNGMCIESDKPASYFSLCCVAFSTHHRVPTGDWLAETNHFKDSPTDQYLSSSALPELPIYVTGGPHSSRWDKCQDMAGCLRPAYRSDTSS</sequence>
<comment type="caution">
    <text evidence="1">The sequence shown here is derived from an EMBL/GenBank/DDBJ whole genome shotgun (WGS) entry which is preliminary data.</text>
</comment>
<keyword evidence="2" id="KW-1185">Reference proteome</keyword>
<evidence type="ECO:0000313" key="1">
    <source>
        <dbReference type="EMBL" id="KAK5898252.1"/>
    </source>
</evidence>
<reference evidence="1 2" key="1">
    <citation type="journal article" date="2023" name="Mol. Biol. Evol.">
        <title>Genomics of Secondarily Temperate Adaptation in the Only Non-Antarctic Icefish.</title>
        <authorList>
            <person name="Rivera-Colon A.G."/>
            <person name="Rayamajhi N."/>
            <person name="Minhas B.F."/>
            <person name="Madrigal G."/>
            <person name="Bilyk K.T."/>
            <person name="Yoon V."/>
            <person name="Hune M."/>
            <person name="Gregory S."/>
            <person name="Cheng C.H.C."/>
            <person name="Catchen J.M."/>
        </authorList>
    </citation>
    <scope>NUCLEOTIDE SEQUENCE [LARGE SCALE GENOMIC DNA]</scope>
    <source>
        <tissue evidence="1">White muscle</tissue>
    </source>
</reference>
<protein>
    <submittedName>
        <fullName evidence="1">Uncharacterized protein</fullName>
    </submittedName>
</protein>
<dbReference type="Proteomes" id="UP001331515">
    <property type="component" value="Unassembled WGS sequence"/>
</dbReference>
<proteinExistence type="predicted"/>
<name>A0AAN8H1B8_CHAGU</name>
<evidence type="ECO:0000313" key="2">
    <source>
        <dbReference type="Proteomes" id="UP001331515"/>
    </source>
</evidence>
<gene>
    <name evidence="1" type="ORF">CgunFtcFv8_015687</name>
</gene>
<organism evidence="1 2">
    <name type="scientific">Champsocephalus gunnari</name>
    <name type="common">Mackerel icefish</name>
    <dbReference type="NCBI Taxonomy" id="52237"/>
    <lineage>
        <taxon>Eukaryota</taxon>
        <taxon>Metazoa</taxon>
        <taxon>Chordata</taxon>
        <taxon>Craniata</taxon>
        <taxon>Vertebrata</taxon>
        <taxon>Euteleostomi</taxon>
        <taxon>Actinopterygii</taxon>
        <taxon>Neopterygii</taxon>
        <taxon>Teleostei</taxon>
        <taxon>Neoteleostei</taxon>
        <taxon>Acanthomorphata</taxon>
        <taxon>Eupercaria</taxon>
        <taxon>Perciformes</taxon>
        <taxon>Notothenioidei</taxon>
        <taxon>Channichthyidae</taxon>
        <taxon>Champsocephalus</taxon>
    </lineage>
</organism>
<accession>A0AAN8H1B8</accession>
<dbReference type="AlphaFoldDB" id="A0AAN8H1B8"/>